<accession>A0A3N4JGA8</accession>
<feature type="transmembrane region" description="Helical" evidence="1">
    <location>
        <begin position="52"/>
        <end position="70"/>
    </location>
</feature>
<gene>
    <name evidence="2" type="ORF">L873DRAFT_1694605</name>
</gene>
<keyword evidence="3" id="KW-1185">Reference proteome</keyword>
<name>A0A3N4JGA8_9PEZI</name>
<reference evidence="2 3" key="1">
    <citation type="journal article" date="2018" name="Nat. Ecol. Evol.">
        <title>Pezizomycetes genomes reveal the molecular basis of ectomycorrhizal truffle lifestyle.</title>
        <authorList>
            <person name="Murat C."/>
            <person name="Payen T."/>
            <person name="Noel B."/>
            <person name="Kuo A."/>
            <person name="Morin E."/>
            <person name="Chen J."/>
            <person name="Kohler A."/>
            <person name="Krizsan K."/>
            <person name="Balestrini R."/>
            <person name="Da Silva C."/>
            <person name="Montanini B."/>
            <person name="Hainaut M."/>
            <person name="Levati E."/>
            <person name="Barry K.W."/>
            <person name="Belfiori B."/>
            <person name="Cichocki N."/>
            <person name="Clum A."/>
            <person name="Dockter R.B."/>
            <person name="Fauchery L."/>
            <person name="Guy J."/>
            <person name="Iotti M."/>
            <person name="Le Tacon F."/>
            <person name="Lindquist E.A."/>
            <person name="Lipzen A."/>
            <person name="Malagnac F."/>
            <person name="Mello A."/>
            <person name="Molinier V."/>
            <person name="Miyauchi S."/>
            <person name="Poulain J."/>
            <person name="Riccioni C."/>
            <person name="Rubini A."/>
            <person name="Sitrit Y."/>
            <person name="Splivallo R."/>
            <person name="Traeger S."/>
            <person name="Wang M."/>
            <person name="Zifcakova L."/>
            <person name="Wipf D."/>
            <person name="Zambonelli A."/>
            <person name="Paolocci F."/>
            <person name="Nowrousian M."/>
            <person name="Ottonello S."/>
            <person name="Baldrian P."/>
            <person name="Spatafora J.W."/>
            <person name="Henrissat B."/>
            <person name="Nagy L.G."/>
            <person name="Aury J.M."/>
            <person name="Wincker P."/>
            <person name="Grigoriev I.V."/>
            <person name="Bonfante P."/>
            <person name="Martin F.M."/>
        </authorList>
    </citation>
    <scope>NUCLEOTIDE SEQUENCE [LARGE SCALE GENOMIC DNA]</scope>
    <source>
        <strain evidence="2 3">120613-1</strain>
    </source>
</reference>
<keyword evidence="1" id="KW-1133">Transmembrane helix</keyword>
<keyword evidence="1" id="KW-0472">Membrane</keyword>
<evidence type="ECO:0000256" key="1">
    <source>
        <dbReference type="SAM" id="Phobius"/>
    </source>
</evidence>
<dbReference type="AlphaFoldDB" id="A0A3N4JGA8"/>
<protein>
    <submittedName>
        <fullName evidence="2">Uncharacterized protein</fullName>
    </submittedName>
</protein>
<evidence type="ECO:0000313" key="3">
    <source>
        <dbReference type="Proteomes" id="UP000276215"/>
    </source>
</evidence>
<organism evidence="2 3">
    <name type="scientific">Choiromyces venosus 120613-1</name>
    <dbReference type="NCBI Taxonomy" id="1336337"/>
    <lineage>
        <taxon>Eukaryota</taxon>
        <taxon>Fungi</taxon>
        <taxon>Dikarya</taxon>
        <taxon>Ascomycota</taxon>
        <taxon>Pezizomycotina</taxon>
        <taxon>Pezizomycetes</taxon>
        <taxon>Pezizales</taxon>
        <taxon>Tuberaceae</taxon>
        <taxon>Choiromyces</taxon>
    </lineage>
</organism>
<keyword evidence="1" id="KW-0812">Transmembrane</keyword>
<dbReference type="Proteomes" id="UP000276215">
    <property type="component" value="Unassembled WGS sequence"/>
</dbReference>
<dbReference type="EMBL" id="ML120415">
    <property type="protein sequence ID" value="RPA96317.1"/>
    <property type="molecule type" value="Genomic_DNA"/>
</dbReference>
<feature type="non-terminal residue" evidence="2">
    <location>
        <position position="1"/>
    </location>
</feature>
<proteinExistence type="predicted"/>
<sequence length="96" mass="10901">LIILFFDYPGTLPLACHAWSHCVAGIALPPVDANSFSLSCWPLCEGIMKISSFFPFFFFFFLALVSFLMVRSFGMQYVSRVPRFVLSTVGSLWWGF</sequence>
<evidence type="ECO:0000313" key="2">
    <source>
        <dbReference type="EMBL" id="RPA96317.1"/>
    </source>
</evidence>